<keyword evidence="2" id="KW-0472">Membrane</keyword>
<evidence type="ECO:0000256" key="2">
    <source>
        <dbReference type="RuleBase" id="RU362097"/>
    </source>
</evidence>
<comment type="caution">
    <text evidence="4">The sequence shown here is derived from an EMBL/GenBank/DDBJ whole genome shotgun (WGS) entry which is preliminary data.</text>
</comment>
<dbReference type="Gene3D" id="2.20.200.10">
    <property type="entry name" value="Outer membrane efflux proteins (OEP)"/>
    <property type="match status" value="1"/>
</dbReference>
<dbReference type="NCBIfam" id="TIGR01845">
    <property type="entry name" value="outer_NodT"/>
    <property type="match status" value="1"/>
</dbReference>
<keyword evidence="2" id="KW-0812">Transmembrane</keyword>
<dbReference type="GO" id="GO:0005886">
    <property type="term" value="C:plasma membrane"/>
    <property type="evidence" value="ECO:0007669"/>
    <property type="project" value="UniProtKB-SubCell"/>
</dbReference>
<keyword evidence="2" id="KW-0564">Palmitate</keyword>
<dbReference type="AlphaFoldDB" id="A0A916IUE7"/>
<evidence type="ECO:0000256" key="1">
    <source>
        <dbReference type="ARBA" id="ARBA00007613"/>
    </source>
</evidence>
<evidence type="ECO:0000313" key="4">
    <source>
        <dbReference type="EMBL" id="CAG2134181.1"/>
    </source>
</evidence>
<protein>
    <submittedName>
        <fullName evidence="4">Outer membrane protein OprM</fullName>
    </submittedName>
</protein>
<comment type="subcellular location">
    <subcellularLocation>
        <location evidence="2">Cell membrane</location>
        <topology evidence="2">Lipid-anchor</topology>
    </subcellularLocation>
</comment>
<dbReference type="InterPro" id="IPR003423">
    <property type="entry name" value="OMP_efflux"/>
</dbReference>
<gene>
    <name evidence="4" type="primary">oprM_4</name>
    <name evidence="4" type="ORF">LMG31506_01327</name>
</gene>
<keyword evidence="2" id="KW-1134">Transmembrane beta strand</keyword>
<comment type="similarity">
    <text evidence="1 2">Belongs to the outer membrane factor (OMF) (TC 1.B.17) family.</text>
</comment>
<organism evidence="4 5">
    <name type="scientific">Cupriavidus yeoncheonensis</name>
    <dbReference type="NCBI Taxonomy" id="1462994"/>
    <lineage>
        <taxon>Bacteria</taxon>
        <taxon>Pseudomonadati</taxon>
        <taxon>Pseudomonadota</taxon>
        <taxon>Betaproteobacteria</taxon>
        <taxon>Burkholderiales</taxon>
        <taxon>Burkholderiaceae</taxon>
        <taxon>Cupriavidus</taxon>
    </lineage>
</organism>
<evidence type="ECO:0000256" key="3">
    <source>
        <dbReference type="SAM" id="MobiDB-lite"/>
    </source>
</evidence>
<feature type="compositionally biased region" description="Low complexity" evidence="3">
    <location>
        <begin position="511"/>
        <end position="525"/>
    </location>
</feature>
<dbReference type="RefSeq" id="WP_211946329.1">
    <property type="nucleotide sequence ID" value="NZ_CAJPUY010000004.1"/>
</dbReference>
<keyword evidence="5" id="KW-1185">Reference proteome</keyword>
<dbReference type="Gene3D" id="1.20.1600.10">
    <property type="entry name" value="Outer membrane efflux proteins (OEP)"/>
    <property type="match status" value="1"/>
</dbReference>
<evidence type="ECO:0000313" key="5">
    <source>
        <dbReference type="Proteomes" id="UP000672934"/>
    </source>
</evidence>
<dbReference type="EMBL" id="CAJPUY010000004">
    <property type="protein sequence ID" value="CAG2134181.1"/>
    <property type="molecule type" value="Genomic_DNA"/>
</dbReference>
<dbReference type="PANTHER" id="PTHR30203:SF21">
    <property type="entry name" value="OUTER MEMBRANE COMPONENT OF MULTIDRUG EFFLUX PUMP-RELATED"/>
    <property type="match status" value="1"/>
</dbReference>
<dbReference type="InterPro" id="IPR010131">
    <property type="entry name" value="MdtP/NodT-like"/>
</dbReference>
<sequence length="525" mass="55480">MNALHYAWLAPLVALLFGCTTVGPDYHLPEHAAMRAPDANGPLQGGASPAVSVGPVPDAWWQLYDDPRLDRLVREALAANTDIRVASANLRRATAAFHEVEAENLPQGGIGASVARAQLSGESYLQTTKPPVFNLGDFGPGVSYLIDFFGKLARADEAAQANVQASEAALDLARIGVVAQTVRAYVQGCAASHELEVARHQIALQARAADVAQRLAAAGRAEPTDAVRARAQADTLRAALPPLEAAREAARFRLALVLGKPPAALAPQDIECHEEPPLAQPLPVGDGAALLKRRPDIRQAERELAAATAKIGVATADLYPSIRIGASAGLTGLLSDLGSGPTARWSIGPMLSWNFPTNGVRPRIARMEAGADAALAHFDGVVLRALQETETALSAYSRELQRQHALKLARDQAEEAARQERQRHEAGRTPYLARLDAERTLADVEAALAASDSQVAMRQIDLFLALGGGWQQADHPDPHAPPALPPAAERGPDARHPLPRMDSPPDAAMLPRGAAPPSGHPSSPA</sequence>
<dbReference type="Pfam" id="PF02321">
    <property type="entry name" value="OEP"/>
    <property type="match status" value="2"/>
</dbReference>
<name>A0A916IUE7_9BURK</name>
<proteinExistence type="inferred from homology"/>
<dbReference type="Proteomes" id="UP000672934">
    <property type="component" value="Unassembled WGS sequence"/>
</dbReference>
<accession>A0A916IUE7</accession>
<feature type="region of interest" description="Disordered" evidence="3">
    <location>
        <begin position="471"/>
        <end position="525"/>
    </location>
</feature>
<reference evidence="4" key="1">
    <citation type="submission" date="2021-03" db="EMBL/GenBank/DDBJ databases">
        <authorList>
            <person name="Peeters C."/>
        </authorList>
    </citation>
    <scope>NUCLEOTIDE SEQUENCE</scope>
    <source>
        <strain evidence="4">LMG 31506</strain>
    </source>
</reference>
<dbReference type="GO" id="GO:0015562">
    <property type="term" value="F:efflux transmembrane transporter activity"/>
    <property type="evidence" value="ECO:0007669"/>
    <property type="project" value="InterPro"/>
</dbReference>
<dbReference type="PANTHER" id="PTHR30203">
    <property type="entry name" value="OUTER MEMBRANE CATION EFFLUX PROTEIN"/>
    <property type="match status" value="1"/>
</dbReference>
<dbReference type="SUPFAM" id="SSF56954">
    <property type="entry name" value="Outer membrane efflux proteins (OEP)"/>
    <property type="match status" value="1"/>
</dbReference>
<keyword evidence="2" id="KW-0449">Lipoprotein</keyword>